<reference evidence="1" key="2">
    <citation type="journal article" date="2021" name="PeerJ">
        <title>Extensive microbial diversity within the chicken gut microbiome revealed by metagenomics and culture.</title>
        <authorList>
            <person name="Gilroy R."/>
            <person name="Ravi A."/>
            <person name="Getino M."/>
            <person name="Pursley I."/>
            <person name="Horton D.L."/>
            <person name="Alikhan N.F."/>
            <person name="Baker D."/>
            <person name="Gharbi K."/>
            <person name="Hall N."/>
            <person name="Watson M."/>
            <person name="Adriaenssens E.M."/>
            <person name="Foster-Nyarko E."/>
            <person name="Jarju S."/>
            <person name="Secka A."/>
            <person name="Antonio M."/>
            <person name="Oren A."/>
            <person name="Chaudhuri R.R."/>
            <person name="La Ragione R."/>
            <person name="Hildebrand F."/>
            <person name="Pallen M.J."/>
        </authorList>
    </citation>
    <scope>NUCLEOTIDE SEQUENCE</scope>
    <source>
        <strain evidence="1">ChiSjej1B19-3389</strain>
    </source>
</reference>
<dbReference type="Proteomes" id="UP000886787">
    <property type="component" value="Unassembled WGS sequence"/>
</dbReference>
<name>A0A9D0ZHK2_9FIRM</name>
<gene>
    <name evidence="1" type="ORF">IAD32_05580</name>
</gene>
<sequence length="67" mass="7642">MSFAFDFDELGIRQRKKCSSKSLYIAEELFGGILKGVTPLKAVEGVSKGWSFNLPLLRSLVRFFRKK</sequence>
<dbReference type="AlphaFoldDB" id="A0A9D0ZHK2"/>
<reference evidence="1" key="1">
    <citation type="submission" date="2020-10" db="EMBL/GenBank/DDBJ databases">
        <authorList>
            <person name="Gilroy R."/>
        </authorList>
    </citation>
    <scope>NUCLEOTIDE SEQUENCE</scope>
    <source>
        <strain evidence="1">ChiSjej1B19-3389</strain>
    </source>
</reference>
<proteinExistence type="predicted"/>
<comment type="caution">
    <text evidence="1">The sequence shown here is derived from an EMBL/GenBank/DDBJ whole genome shotgun (WGS) entry which is preliminary data.</text>
</comment>
<dbReference type="EMBL" id="DVFW01000026">
    <property type="protein sequence ID" value="HIQ80742.1"/>
    <property type="molecule type" value="Genomic_DNA"/>
</dbReference>
<evidence type="ECO:0000313" key="1">
    <source>
        <dbReference type="EMBL" id="HIQ80742.1"/>
    </source>
</evidence>
<accession>A0A9D0ZHK2</accession>
<protein>
    <submittedName>
        <fullName evidence="1">Uncharacterized protein</fullName>
    </submittedName>
</protein>
<evidence type="ECO:0000313" key="2">
    <source>
        <dbReference type="Proteomes" id="UP000886787"/>
    </source>
</evidence>
<organism evidence="1 2">
    <name type="scientific">Candidatus Scatavimonas merdigallinarum</name>
    <dbReference type="NCBI Taxonomy" id="2840914"/>
    <lineage>
        <taxon>Bacteria</taxon>
        <taxon>Bacillati</taxon>
        <taxon>Bacillota</taxon>
        <taxon>Clostridia</taxon>
        <taxon>Eubacteriales</taxon>
        <taxon>Oscillospiraceae</taxon>
        <taxon>Oscillospiraceae incertae sedis</taxon>
        <taxon>Candidatus Scatavimonas</taxon>
    </lineage>
</organism>